<comment type="caution">
    <text evidence="2">The sequence shown here is derived from an EMBL/GenBank/DDBJ whole genome shotgun (WGS) entry which is preliminary data.</text>
</comment>
<evidence type="ECO:0000256" key="1">
    <source>
        <dbReference type="SAM" id="SignalP"/>
    </source>
</evidence>
<evidence type="ECO:0000313" key="2">
    <source>
        <dbReference type="EMBL" id="MDQ0288505.1"/>
    </source>
</evidence>
<feature type="chain" id="PRO_5042148937" description="DUF3450 domain-containing protein" evidence="1">
    <location>
        <begin position="22"/>
        <end position="260"/>
    </location>
</feature>
<keyword evidence="3" id="KW-1185">Reference proteome</keyword>
<protein>
    <recommendedName>
        <fullName evidence="4">DUF3450 domain-containing protein</fullName>
    </recommendedName>
</protein>
<accession>A0AAE4AMK2</accession>
<dbReference type="RefSeq" id="WP_307259832.1">
    <property type="nucleotide sequence ID" value="NZ_JAUSVL010000001.1"/>
</dbReference>
<sequence length="260" mass="28546">MLAKIVCVGCLSLLLLSDLVAAEALRAMESQVLRLADLQRSEWSARQDWQSQRQLLQDQLAILQKQSAVLATALAAQRQETAASAAGNADLAGELTALQARLGELCAAMLTQNDALLALRRRLPPDLRRHLQDAFSRLERLTEAAPALTELPGILQTQLSVLTEIEQYDHGIHLAKEVLPNPDEQRREYDVMYLGLAVAYALSAGGDRAGMGVPTAAGWEWRWQDEWIPAVAQAMAVARKEQPAQLLRLPLPPIVGEVRP</sequence>
<keyword evidence="1" id="KW-0732">Signal</keyword>
<dbReference type="AlphaFoldDB" id="A0AAE4AMK2"/>
<dbReference type="Pfam" id="PF11932">
    <property type="entry name" value="DUF3450"/>
    <property type="match status" value="1"/>
</dbReference>
<evidence type="ECO:0008006" key="4">
    <source>
        <dbReference type="Google" id="ProtNLM"/>
    </source>
</evidence>
<reference evidence="2" key="1">
    <citation type="submission" date="2023-07" db="EMBL/GenBank/DDBJ databases">
        <title>Genomic Encyclopedia of Type Strains, Phase IV (KMG-IV): sequencing the most valuable type-strain genomes for metagenomic binning, comparative biology and taxonomic classification.</title>
        <authorList>
            <person name="Goeker M."/>
        </authorList>
    </citation>
    <scope>NUCLEOTIDE SEQUENCE</scope>
    <source>
        <strain evidence="2">DSM 24202</strain>
    </source>
</reference>
<gene>
    <name evidence="2" type="ORF">J3R75_000612</name>
</gene>
<dbReference type="EMBL" id="JAUSVL010000001">
    <property type="protein sequence ID" value="MDQ0288505.1"/>
    <property type="molecule type" value="Genomic_DNA"/>
</dbReference>
<evidence type="ECO:0000313" key="3">
    <source>
        <dbReference type="Proteomes" id="UP001238163"/>
    </source>
</evidence>
<dbReference type="InterPro" id="IPR016866">
    <property type="entry name" value="UCP028069"/>
</dbReference>
<proteinExistence type="predicted"/>
<organism evidence="2 3">
    <name type="scientific">Oligosphaera ethanolica</name>
    <dbReference type="NCBI Taxonomy" id="760260"/>
    <lineage>
        <taxon>Bacteria</taxon>
        <taxon>Pseudomonadati</taxon>
        <taxon>Lentisphaerota</taxon>
        <taxon>Oligosphaeria</taxon>
        <taxon>Oligosphaerales</taxon>
        <taxon>Oligosphaeraceae</taxon>
        <taxon>Oligosphaera</taxon>
    </lineage>
</organism>
<name>A0AAE4AMK2_9BACT</name>
<dbReference type="Proteomes" id="UP001238163">
    <property type="component" value="Unassembled WGS sequence"/>
</dbReference>
<feature type="signal peptide" evidence="1">
    <location>
        <begin position="1"/>
        <end position="21"/>
    </location>
</feature>